<dbReference type="RefSeq" id="WP_141646137.1">
    <property type="nucleotide sequence ID" value="NZ_VIFM01000154.1"/>
</dbReference>
<dbReference type="Proteomes" id="UP000315369">
    <property type="component" value="Unassembled WGS sequence"/>
</dbReference>
<accession>A0A540WSV1</accession>
<keyword evidence="3" id="KW-1185">Reference proteome</keyword>
<gene>
    <name evidence="2" type="ORF">FJV41_30675</name>
</gene>
<evidence type="ECO:0000313" key="2">
    <source>
        <dbReference type="EMBL" id="TQF12105.1"/>
    </source>
</evidence>
<protein>
    <submittedName>
        <fullName evidence="2">Uncharacterized protein</fullName>
    </submittedName>
</protein>
<organism evidence="2 3">
    <name type="scientific">Myxococcus llanfairpwllgwyngyllgogerychwyrndrobwllllantysiliogogogochensis</name>
    <dbReference type="NCBI Taxonomy" id="2590453"/>
    <lineage>
        <taxon>Bacteria</taxon>
        <taxon>Pseudomonadati</taxon>
        <taxon>Myxococcota</taxon>
        <taxon>Myxococcia</taxon>
        <taxon>Myxococcales</taxon>
        <taxon>Cystobacterineae</taxon>
        <taxon>Myxococcaceae</taxon>
        <taxon>Myxococcus</taxon>
    </lineage>
</organism>
<dbReference type="InterPro" id="IPR045713">
    <property type="entry name" value="DUF6069"/>
</dbReference>
<dbReference type="EMBL" id="VIFM01000154">
    <property type="protein sequence ID" value="TQF12105.1"/>
    <property type="molecule type" value="Genomic_DNA"/>
</dbReference>
<proteinExistence type="predicted"/>
<name>A0A540WSV1_9BACT</name>
<dbReference type="Pfam" id="PF19545">
    <property type="entry name" value="DUF6069"/>
    <property type="match status" value="1"/>
</dbReference>
<dbReference type="OrthoDB" id="5008026at2"/>
<keyword evidence="1" id="KW-1133">Transmembrane helix</keyword>
<evidence type="ECO:0000313" key="3">
    <source>
        <dbReference type="Proteomes" id="UP000315369"/>
    </source>
</evidence>
<comment type="caution">
    <text evidence="2">The sequence shown here is derived from an EMBL/GenBank/DDBJ whole genome shotgun (WGS) entry which is preliminary data.</text>
</comment>
<feature type="transmembrane region" description="Helical" evidence="1">
    <location>
        <begin position="24"/>
        <end position="49"/>
    </location>
</feature>
<sequence length="143" mass="15561">MIQPTQSLPSRAGTSSSVLARLRVLMVATGFVVVQWLIVVGLLGVRITVPTSPGAVEREPLLLGPVFFASLIAGFSAWGLLTLLERLFSRGLRIWTGISITVFVLTLPFMPGFSLGERLFLLVEHGGMFAIIVLGMRRTRARP</sequence>
<evidence type="ECO:0000256" key="1">
    <source>
        <dbReference type="SAM" id="Phobius"/>
    </source>
</evidence>
<keyword evidence="1" id="KW-0472">Membrane</keyword>
<feature type="transmembrane region" description="Helical" evidence="1">
    <location>
        <begin position="61"/>
        <end position="82"/>
    </location>
</feature>
<dbReference type="AlphaFoldDB" id="A0A540WSV1"/>
<keyword evidence="1" id="KW-0812">Transmembrane</keyword>
<feature type="transmembrane region" description="Helical" evidence="1">
    <location>
        <begin position="119"/>
        <end position="136"/>
    </location>
</feature>
<feature type="transmembrane region" description="Helical" evidence="1">
    <location>
        <begin position="94"/>
        <end position="113"/>
    </location>
</feature>
<reference evidence="2 3" key="1">
    <citation type="submission" date="2019-06" db="EMBL/GenBank/DDBJ databases">
        <authorList>
            <person name="Livingstone P."/>
            <person name="Whitworth D."/>
        </authorList>
    </citation>
    <scope>NUCLEOTIDE SEQUENCE [LARGE SCALE GENOMIC DNA]</scope>
    <source>
        <strain evidence="2 3">AM401</strain>
    </source>
</reference>